<reference evidence="2" key="2">
    <citation type="submission" date="2017-06" db="EMBL/GenBank/DDBJ databases">
        <title>WGS assembly of Brachypodium distachyon.</title>
        <authorList>
            <consortium name="The International Brachypodium Initiative"/>
            <person name="Lucas S."/>
            <person name="Harmon-Smith M."/>
            <person name="Lail K."/>
            <person name="Tice H."/>
            <person name="Grimwood J."/>
            <person name="Bruce D."/>
            <person name="Barry K."/>
            <person name="Shu S."/>
            <person name="Lindquist E."/>
            <person name="Wang M."/>
            <person name="Pitluck S."/>
            <person name="Vogel J.P."/>
            <person name="Garvin D.F."/>
            <person name="Mockler T.C."/>
            <person name="Schmutz J."/>
            <person name="Rokhsar D."/>
            <person name="Bevan M.W."/>
        </authorList>
    </citation>
    <scope>NUCLEOTIDE SEQUENCE</scope>
    <source>
        <strain evidence="2">Bd21</strain>
    </source>
</reference>
<keyword evidence="4" id="KW-1185">Reference proteome</keyword>
<organism evidence="2">
    <name type="scientific">Brachypodium distachyon</name>
    <name type="common">Purple false brome</name>
    <name type="synonym">Trachynia distachya</name>
    <dbReference type="NCBI Taxonomy" id="15368"/>
    <lineage>
        <taxon>Eukaryota</taxon>
        <taxon>Viridiplantae</taxon>
        <taxon>Streptophyta</taxon>
        <taxon>Embryophyta</taxon>
        <taxon>Tracheophyta</taxon>
        <taxon>Spermatophyta</taxon>
        <taxon>Magnoliopsida</taxon>
        <taxon>Liliopsida</taxon>
        <taxon>Poales</taxon>
        <taxon>Poaceae</taxon>
        <taxon>BOP clade</taxon>
        <taxon>Pooideae</taxon>
        <taxon>Stipodae</taxon>
        <taxon>Brachypodieae</taxon>
        <taxon>Brachypodium</taxon>
    </lineage>
</organism>
<feature type="chain" id="PRO_5036043438" description="Secreted protein" evidence="1">
    <location>
        <begin position="28"/>
        <end position="98"/>
    </location>
</feature>
<reference evidence="2 3" key="1">
    <citation type="journal article" date="2010" name="Nature">
        <title>Genome sequencing and analysis of the model grass Brachypodium distachyon.</title>
        <authorList>
            <consortium name="International Brachypodium Initiative"/>
        </authorList>
    </citation>
    <scope>NUCLEOTIDE SEQUENCE [LARGE SCALE GENOMIC DNA]</scope>
    <source>
        <strain evidence="2 3">Bd21</strain>
    </source>
</reference>
<name>A0A2K2DT20_BRADI</name>
<gene>
    <name evidence="2" type="ORF">BRADI_1g62666v3</name>
</gene>
<feature type="signal peptide" evidence="1">
    <location>
        <begin position="1"/>
        <end position="27"/>
    </location>
</feature>
<dbReference type="InParanoid" id="A0A2K2DT20"/>
<evidence type="ECO:0000256" key="1">
    <source>
        <dbReference type="SAM" id="SignalP"/>
    </source>
</evidence>
<dbReference type="EnsemblPlants" id="PNT77428">
    <property type="protein sequence ID" value="PNT77428"/>
    <property type="gene ID" value="BRADI_1g62666v3"/>
</dbReference>
<dbReference type="EMBL" id="CM000880">
    <property type="protein sequence ID" value="PNT77428.1"/>
    <property type="molecule type" value="Genomic_DNA"/>
</dbReference>
<evidence type="ECO:0000313" key="3">
    <source>
        <dbReference type="EnsemblPlants" id="PNT77428"/>
    </source>
</evidence>
<dbReference type="AlphaFoldDB" id="A0A2K2DT20"/>
<accession>A0A2K2DT20</accession>
<protein>
    <recommendedName>
        <fullName evidence="5">Secreted protein</fullName>
    </recommendedName>
</protein>
<dbReference type="Gramene" id="PNT77428">
    <property type="protein sequence ID" value="PNT77428"/>
    <property type="gene ID" value="BRADI_1g62666v3"/>
</dbReference>
<sequence>MAMARARDSRAWAALQHLVVFVYVSLSQIPWDEQSRPHEAGPKRVRIRSNSPIPKKLKSRAAGMAKKIFGSDAMGLGFGWHDRGGEYTTKTASSSSRY</sequence>
<evidence type="ECO:0000313" key="2">
    <source>
        <dbReference type="EMBL" id="PNT77428.1"/>
    </source>
</evidence>
<evidence type="ECO:0008006" key="5">
    <source>
        <dbReference type="Google" id="ProtNLM"/>
    </source>
</evidence>
<evidence type="ECO:0000313" key="4">
    <source>
        <dbReference type="Proteomes" id="UP000008810"/>
    </source>
</evidence>
<dbReference type="Proteomes" id="UP000008810">
    <property type="component" value="Chromosome 1"/>
</dbReference>
<reference evidence="3" key="3">
    <citation type="submission" date="2018-08" db="UniProtKB">
        <authorList>
            <consortium name="EnsemblPlants"/>
        </authorList>
    </citation>
    <scope>IDENTIFICATION</scope>
    <source>
        <strain evidence="3">cv. Bd21</strain>
    </source>
</reference>
<proteinExistence type="predicted"/>
<keyword evidence="1" id="KW-0732">Signal</keyword>